<comment type="similarity">
    <text evidence="1">Belongs to the peptidase S33 family.</text>
</comment>
<evidence type="ECO:0000259" key="3">
    <source>
        <dbReference type="Pfam" id="PF00561"/>
    </source>
</evidence>
<organism evidence="4 5">
    <name type="scientific">Apiospora phragmitis</name>
    <dbReference type="NCBI Taxonomy" id="2905665"/>
    <lineage>
        <taxon>Eukaryota</taxon>
        <taxon>Fungi</taxon>
        <taxon>Dikarya</taxon>
        <taxon>Ascomycota</taxon>
        <taxon>Pezizomycotina</taxon>
        <taxon>Sordariomycetes</taxon>
        <taxon>Xylariomycetidae</taxon>
        <taxon>Amphisphaeriales</taxon>
        <taxon>Apiosporaceae</taxon>
        <taxon>Apiospora</taxon>
    </lineage>
</organism>
<evidence type="ECO:0000313" key="4">
    <source>
        <dbReference type="EMBL" id="KAK8049071.1"/>
    </source>
</evidence>
<dbReference type="PANTHER" id="PTHR43248">
    <property type="entry name" value="2-SUCCINYL-6-HYDROXY-2,4-CYCLOHEXADIENE-1-CARBOXYLATE SYNTHASE"/>
    <property type="match status" value="1"/>
</dbReference>
<dbReference type="PRINTS" id="PR00793">
    <property type="entry name" value="PROAMNOPTASE"/>
</dbReference>
<dbReference type="PANTHER" id="PTHR43248:SF2">
    <property type="entry name" value="PROLYL AMINOPEPTIDASE"/>
    <property type="match status" value="1"/>
</dbReference>
<dbReference type="RefSeq" id="XP_066711320.1">
    <property type="nucleotide sequence ID" value="XM_066862210.1"/>
</dbReference>
<gene>
    <name evidence="4" type="ORF">PG994_010801</name>
</gene>
<keyword evidence="2" id="KW-0378">Hydrolase</keyword>
<reference evidence="4 5" key="1">
    <citation type="submission" date="2023-01" db="EMBL/GenBank/DDBJ databases">
        <title>Analysis of 21 Apiospora genomes using comparative genomics revels a genus with tremendous synthesis potential of carbohydrate active enzymes and secondary metabolites.</title>
        <authorList>
            <person name="Sorensen T."/>
        </authorList>
    </citation>
    <scope>NUCLEOTIDE SEQUENCE [LARGE SCALE GENOMIC DNA]</scope>
    <source>
        <strain evidence="4 5">CBS 135458</strain>
    </source>
</reference>
<keyword evidence="5" id="KW-1185">Reference proteome</keyword>
<dbReference type="InterPro" id="IPR051601">
    <property type="entry name" value="Serine_prot/Carboxylest_S33"/>
</dbReference>
<dbReference type="EMBL" id="JAQQWL010000011">
    <property type="protein sequence ID" value="KAK8049071.1"/>
    <property type="molecule type" value="Genomic_DNA"/>
</dbReference>
<sequence>MDHVAKLILKSQPFLVPGKILVTELWFEVPLDYSNPDSWKLKLFARSAVRYERPLVESAADDKSNQKPYLVFLQGGPGYGNPTPQDSPLSSYMLDRGYELLMLDYRGVGLSATVSAETLPLVGGPQEQADYLKLFRADNIVRDCEAVRKYLTKDYPAEKKKWSIFGQSFGGMTSLTYLSFHPRRITRIGPEEVYALTYKKVMERNQDYYKKFLGDVAVVKEVAKRILELGGNEGVLLPGGGYLTVPRLMTIGLNFGAHGGIDQVHNTILKMKADLDQFGLFTRATLNSFEQDQGWDNAPNIRRCYTSPVGYTAQWLNKDWAGPQSLKEDEPMYFSGEMVYSFYFDVCGGLKPLKETAQILAEFDKWPPLYDIEQLQKNEVPVYAACYEDMYVDPGTARVTASKIKGIKVFETNVLYHSAMRSRPEAVFRELLRLRDDTID</sequence>
<dbReference type="Proteomes" id="UP001480595">
    <property type="component" value="Unassembled WGS sequence"/>
</dbReference>
<dbReference type="InterPro" id="IPR000073">
    <property type="entry name" value="AB_hydrolase_1"/>
</dbReference>
<evidence type="ECO:0000256" key="1">
    <source>
        <dbReference type="ARBA" id="ARBA00010088"/>
    </source>
</evidence>
<accession>A0ABR1TT95</accession>
<dbReference type="GeneID" id="92095273"/>
<proteinExistence type="inferred from homology"/>
<name>A0ABR1TT95_9PEZI</name>
<dbReference type="SUPFAM" id="SSF53474">
    <property type="entry name" value="alpha/beta-Hydrolases"/>
    <property type="match status" value="1"/>
</dbReference>
<feature type="domain" description="AB hydrolase-1" evidence="3">
    <location>
        <begin position="69"/>
        <end position="188"/>
    </location>
</feature>
<protein>
    <recommendedName>
        <fullName evidence="3">AB hydrolase-1 domain-containing protein</fullName>
    </recommendedName>
</protein>
<dbReference type="Gene3D" id="3.40.50.1820">
    <property type="entry name" value="alpha/beta hydrolase"/>
    <property type="match status" value="1"/>
</dbReference>
<dbReference type="Pfam" id="PF00561">
    <property type="entry name" value="Abhydrolase_1"/>
    <property type="match status" value="1"/>
</dbReference>
<dbReference type="InterPro" id="IPR002410">
    <property type="entry name" value="Peptidase_S33"/>
</dbReference>
<evidence type="ECO:0000313" key="5">
    <source>
        <dbReference type="Proteomes" id="UP001480595"/>
    </source>
</evidence>
<dbReference type="InterPro" id="IPR029058">
    <property type="entry name" value="AB_hydrolase_fold"/>
</dbReference>
<evidence type="ECO:0000256" key="2">
    <source>
        <dbReference type="ARBA" id="ARBA00022801"/>
    </source>
</evidence>
<comment type="caution">
    <text evidence="4">The sequence shown here is derived from an EMBL/GenBank/DDBJ whole genome shotgun (WGS) entry which is preliminary data.</text>
</comment>